<dbReference type="EMBL" id="AP023092">
    <property type="protein sequence ID" value="BCE27585.1"/>
    <property type="molecule type" value="Genomic_DNA"/>
</dbReference>
<gene>
    <name evidence="1" type="ORF">XF2B_13540</name>
</gene>
<dbReference type="AlphaFoldDB" id="A0A809XLH6"/>
<organism evidence="1">
    <name type="scientific">Bradyrhizobium diazoefficiens</name>
    <dbReference type="NCBI Taxonomy" id="1355477"/>
    <lineage>
        <taxon>Bacteria</taxon>
        <taxon>Pseudomonadati</taxon>
        <taxon>Pseudomonadota</taxon>
        <taxon>Alphaproteobacteria</taxon>
        <taxon>Hyphomicrobiales</taxon>
        <taxon>Nitrobacteraceae</taxon>
        <taxon>Bradyrhizobium</taxon>
    </lineage>
</organism>
<proteinExistence type="predicted"/>
<reference evidence="1" key="1">
    <citation type="submission" date="2020-05" db="EMBL/GenBank/DDBJ databases">
        <title>Complete genome sequence of Bradyrhizobium diazoefficiens XF2 isolated from soybean nodule.</title>
        <authorList>
            <person name="Noda R."/>
            <person name="Kakizaki K."/>
            <person name="Minamisawa K."/>
        </authorList>
    </citation>
    <scope>NUCLEOTIDE SEQUENCE</scope>
    <source>
        <strain evidence="1">XF2</strain>
    </source>
</reference>
<accession>A0A809XLH6</accession>
<sequence>MKWGLLGPEILSSQRRVRTLGLATVVRHFNDLAVPGMGGVWFGKQLLIAAIGVALAQEIRKKGRPVSNIETANAVEALACWLTLDHSGWAPDARVLGRLKLRNKTDDLSFRRFRRHGFYVTQPMRMRTVQPLLALGFVESASERFNSFECAEAARNFIEAACGDYRPRHTTVLKNLLSWAEGEADCVKTAATRQALSPTEPLSDQAREVLREALIGRSSDRDGRRSKLLDWMDGLQSGPKRRITWEERPAALDAEHWRDIRSGGHFFSARNAAIQLLDSIEAHLGGQAEQRLKLTESIPDGIRSATIVVRSRAKRFLAEAYDPSPTRYATEFCVECSDADDRAILKKLVERDGRVLQLLGDAIVPGWAFRGWKSPLDEGESDGGEGAVETDHEWPEGISFRVQNMLLLSADLRVKLDHCLAKATAVNNA</sequence>
<evidence type="ECO:0000313" key="1">
    <source>
        <dbReference type="EMBL" id="BCE27585.1"/>
    </source>
</evidence>
<name>A0A809XLH6_9BRAD</name>
<dbReference type="RefSeq" id="WP_110115922.1">
    <property type="nucleotide sequence ID" value="NZ_CP029603.2"/>
</dbReference>
<protein>
    <submittedName>
        <fullName evidence="1">Uncharacterized protein</fullName>
    </submittedName>
</protein>